<dbReference type="GO" id="GO:0071051">
    <property type="term" value="P:poly(A)-dependent snoRNA 3'-end processing"/>
    <property type="evidence" value="ECO:0007669"/>
    <property type="project" value="TreeGrafter"/>
</dbReference>
<dbReference type="Gene3D" id="1.10.150.80">
    <property type="entry name" value="HRDC domain"/>
    <property type="match status" value="1"/>
</dbReference>
<evidence type="ECO:0000256" key="4">
    <source>
        <dbReference type="ARBA" id="ARBA00023242"/>
    </source>
</evidence>
<dbReference type="STRING" id="656916.A0A2G7G618"/>
<dbReference type="Pfam" id="PF01612">
    <property type="entry name" value="DNA_pol_A_exo1"/>
    <property type="match status" value="1"/>
</dbReference>
<organism evidence="8 9">
    <name type="scientific">Aspergillus arachidicola</name>
    <dbReference type="NCBI Taxonomy" id="656916"/>
    <lineage>
        <taxon>Eukaryota</taxon>
        <taxon>Fungi</taxon>
        <taxon>Dikarya</taxon>
        <taxon>Ascomycota</taxon>
        <taxon>Pezizomycotina</taxon>
        <taxon>Eurotiomycetes</taxon>
        <taxon>Eurotiomycetidae</taxon>
        <taxon>Eurotiales</taxon>
        <taxon>Aspergillaceae</taxon>
        <taxon>Aspergillus</taxon>
        <taxon>Aspergillus subgen. Circumdati</taxon>
    </lineage>
</organism>
<evidence type="ECO:0000256" key="3">
    <source>
        <dbReference type="ARBA" id="ARBA00022835"/>
    </source>
</evidence>
<keyword evidence="8" id="KW-0378">Hydrolase</keyword>
<feature type="compositionally biased region" description="Basic residues" evidence="6">
    <location>
        <begin position="655"/>
        <end position="665"/>
    </location>
</feature>
<keyword evidence="4" id="KW-0539">Nucleus</keyword>
<dbReference type="InterPro" id="IPR010997">
    <property type="entry name" value="HRDC-like_sf"/>
</dbReference>
<dbReference type="InterPro" id="IPR045092">
    <property type="entry name" value="Rrp6-like"/>
</dbReference>
<keyword evidence="8" id="KW-0269">Exonuclease</keyword>
<dbReference type="InterPro" id="IPR044876">
    <property type="entry name" value="HRDC_dom_sf"/>
</dbReference>
<feature type="region of interest" description="Disordered" evidence="6">
    <location>
        <begin position="587"/>
        <end position="736"/>
    </location>
</feature>
<comment type="caution">
    <text evidence="8">The sequence shown here is derived from an EMBL/GenBank/DDBJ whole genome shotgun (WGS) entry which is preliminary data.</text>
</comment>
<dbReference type="SUPFAM" id="SSF47819">
    <property type="entry name" value="HRDC-like"/>
    <property type="match status" value="1"/>
</dbReference>
<dbReference type="Pfam" id="PF08066">
    <property type="entry name" value="PMC2NT"/>
    <property type="match status" value="1"/>
</dbReference>
<keyword evidence="8" id="KW-0540">Nuclease</keyword>
<keyword evidence="3" id="KW-0271">Exosome</keyword>
<dbReference type="GO" id="GO:0071038">
    <property type="term" value="P:TRAMP-dependent tRNA surveillance pathway"/>
    <property type="evidence" value="ECO:0007669"/>
    <property type="project" value="TreeGrafter"/>
</dbReference>
<gene>
    <name evidence="8" type="ORF">AARAC_005940</name>
</gene>
<feature type="domain" description="HRDC" evidence="7">
    <location>
        <begin position="418"/>
        <end position="498"/>
    </location>
</feature>
<dbReference type="GO" id="GO:0071040">
    <property type="term" value="P:nuclear polyadenylation-dependent antisense transcript catabolic process"/>
    <property type="evidence" value="ECO:0007669"/>
    <property type="project" value="TreeGrafter"/>
</dbReference>
<evidence type="ECO:0000256" key="5">
    <source>
        <dbReference type="ARBA" id="ARBA00043957"/>
    </source>
</evidence>
<dbReference type="SUPFAM" id="SSF53098">
    <property type="entry name" value="Ribonuclease H-like"/>
    <property type="match status" value="1"/>
</dbReference>
<comment type="subcellular location">
    <subcellularLocation>
        <location evidence="1">Nucleus</location>
    </subcellularLocation>
</comment>
<dbReference type="GO" id="GO:0000176">
    <property type="term" value="C:nuclear exosome (RNase complex)"/>
    <property type="evidence" value="ECO:0007669"/>
    <property type="project" value="InterPro"/>
</dbReference>
<proteinExistence type="inferred from homology"/>
<dbReference type="InterPro" id="IPR002562">
    <property type="entry name" value="3'-5'_exonuclease_dom"/>
</dbReference>
<evidence type="ECO:0000256" key="6">
    <source>
        <dbReference type="SAM" id="MobiDB-lite"/>
    </source>
</evidence>
<dbReference type="InterPro" id="IPR012588">
    <property type="entry name" value="Exosome-assoc_fac_Rrp6_N"/>
</dbReference>
<evidence type="ECO:0000256" key="1">
    <source>
        <dbReference type="ARBA" id="ARBA00004123"/>
    </source>
</evidence>
<dbReference type="GO" id="GO:0071035">
    <property type="term" value="P:nuclear polyadenylation-dependent rRNA catabolic process"/>
    <property type="evidence" value="ECO:0007669"/>
    <property type="project" value="TreeGrafter"/>
</dbReference>
<dbReference type="GO" id="GO:0003727">
    <property type="term" value="F:single-stranded RNA binding"/>
    <property type="evidence" value="ECO:0007669"/>
    <property type="project" value="TreeGrafter"/>
</dbReference>
<comment type="similarity">
    <text evidence="5">Belongs to the exosome component 10/RRP6 family.</text>
</comment>
<accession>A0A2G7G618</accession>
<dbReference type="GO" id="GO:0071039">
    <property type="term" value="P:nuclear polyadenylation-dependent CUT catabolic process"/>
    <property type="evidence" value="ECO:0007669"/>
    <property type="project" value="TreeGrafter"/>
</dbReference>
<dbReference type="Proteomes" id="UP000231358">
    <property type="component" value="Unassembled WGS sequence"/>
</dbReference>
<protein>
    <submittedName>
        <fullName evidence="8">Exosome component 3'-5' exonuclease</fullName>
    </submittedName>
</protein>
<dbReference type="PANTHER" id="PTHR12124">
    <property type="entry name" value="POLYMYOSITIS/SCLERODERMA AUTOANTIGEN-RELATED"/>
    <property type="match status" value="1"/>
</dbReference>
<dbReference type="GO" id="GO:0071037">
    <property type="term" value="P:nuclear polyadenylation-dependent snRNA catabolic process"/>
    <property type="evidence" value="ECO:0007669"/>
    <property type="project" value="TreeGrafter"/>
</dbReference>
<evidence type="ECO:0000313" key="8">
    <source>
        <dbReference type="EMBL" id="PIG88290.1"/>
    </source>
</evidence>
<dbReference type="GO" id="GO:0005730">
    <property type="term" value="C:nucleolus"/>
    <property type="evidence" value="ECO:0007669"/>
    <property type="project" value="TreeGrafter"/>
</dbReference>
<evidence type="ECO:0000256" key="2">
    <source>
        <dbReference type="ARBA" id="ARBA00022552"/>
    </source>
</evidence>
<dbReference type="GO" id="GO:0000166">
    <property type="term" value="F:nucleotide binding"/>
    <property type="evidence" value="ECO:0007669"/>
    <property type="project" value="InterPro"/>
</dbReference>
<dbReference type="PROSITE" id="PS50967">
    <property type="entry name" value="HRDC"/>
    <property type="match status" value="1"/>
</dbReference>
<sequence>MDSAADFPPFQQQLTSSLVQMTRTVGQLSAEDLSFHRTSSAELSESIDEQSGRILSLTSSLLKAATAGTDLPAPTLQDEDSIEDNWRGVVDVIDALLERADACLDEFTGVIKRLSPSQQEQSAAKATKKATSKFPTVYDYGPSKIPKPQLHFERQVDNADDSPFKPLLRTKPHAVVPLEKSVESPDRNPYETEIRAAKYPESTYAVSSPVPYQPWESTTATFVDTLEGVKEMLKELKSAKEIAIDLEHHDVHSYQGLVSLMQISTRDKDWVVDTLKPWREELQMLNEVFADPSILKVFHGSSMDIIWLQRDLGLYVVGMFDTYHAACALNYPKRSLKFLLQKFVNFEADKRYQMADWRIRPIPEGIELTPENNLIDYVSEKSKDEALQRFERSPYDAATGQGPGGWYDYLSRNPAVLSKEQFAVFKAVHQWRDAVAREEDEGVQCVFPKHVLFKVAHAMPLDLGTLFRTLSPVTPIAKDRAADLLEVIKNAKIEGADGPEWRDVYVKPTRAGRSVPATETEQGLVTPPIGEENFPTAARCEVSQFWGAVLDAREPLTPPEYSAVASAEALRLSLPLPPMPRTVSEARDKLAGSAAKPASPKPTPAPVETPEEKEENKIFTVKGLGGPRKRKSEEARSPEGDDASDVIHIGEKPSKKQRRKEKKNKSASQTPQPEEKKEEAEPFNYEAADSVLHAQPAQTGTLHKKRPFNPYKKALEAPSGVRKQKRETPGKSFTFR</sequence>
<dbReference type="Gene3D" id="3.30.420.10">
    <property type="entry name" value="Ribonuclease H-like superfamily/Ribonuclease H"/>
    <property type="match status" value="1"/>
</dbReference>
<dbReference type="GO" id="GO:0000175">
    <property type="term" value="F:3'-5'-RNA exonuclease activity"/>
    <property type="evidence" value="ECO:0007669"/>
    <property type="project" value="InterPro"/>
</dbReference>
<dbReference type="SMART" id="SM00474">
    <property type="entry name" value="35EXOc"/>
    <property type="match status" value="1"/>
</dbReference>
<dbReference type="GO" id="GO:0000467">
    <property type="term" value="P:exonucleolytic trimming to generate mature 3'-end of 5.8S rRNA from tricistronic rRNA transcript (SSU-rRNA, 5.8S rRNA, LSU-rRNA)"/>
    <property type="evidence" value="ECO:0007669"/>
    <property type="project" value="InterPro"/>
</dbReference>
<dbReference type="GO" id="GO:0071036">
    <property type="term" value="P:nuclear polyadenylation-dependent snoRNA catabolic process"/>
    <property type="evidence" value="ECO:0007669"/>
    <property type="project" value="TreeGrafter"/>
</dbReference>
<dbReference type="InterPro" id="IPR036397">
    <property type="entry name" value="RNaseH_sf"/>
</dbReference>
<dbReference type="FunFam" id="1.10.150.80:FF:000001">
    <property type="entry name" value="Putative exosome component 10"/>
    <property type="match status" value="1"/>
</dbReference>
<dbReference type="Pfam" id="PF00570">
    <property type="entry name" value="HRDC"/>
    <property type="match status" value="1"/>
</dbReference>
<keyword evidence="2" id="KW-0698">rRNA processing</keyword>
<dbReference type="SMART" id="SM00341">
    <property type="entry name" value="HRDC"/>
    <property type="match status" value="1"/>
</dbReference>
<keyword evidence="9" id="KW-1185">Reference proteome</keyword>
<dbReference type="PANTHER" id="PTHR12124:SF47">
    <property type="entry name" value="EXOSOME COMPONENT 10"/>
    <property type="match status" value="1"/>
</dbReference>
<name>A0A2G7G618_9EURO</name>
<evidence type="ECO:0000313" key="9">
    <source>
        <dbReference type="Proteomes" id="UP000231358"/>
    </source>
</evidence>
<dbReference type="GO" id="GO:0071044">
    <property type="term" value="P:histone mRNA catabolic process"/>
    <property type="evidence" value="ECO:0007669"/>
    <property type="project" value="TreeGrafter"/>
</dbReference>
<dbReference type="EMBL" id="NEXV01000110">
    <property type="protein sequence ID" value="PIG88290.1"/>
    <property type="molecule type" value="Genomic_DNA"/>
</dbReference>
<reference evidence="8 9" key="1">
    <citation type="submission" date="2017-05" db="EMBL/GenBank/DDBJ databases">
        <title>Genome sequence for an aflatoxigenic pathogen of Argentinian peanut, Aspergillus arachidicola.</title>
        <authorList>
            <person name="Moore G."/>
            <person name="Beltz S.B."/>
            <person name="Mack B.M."/>
        </authorList>
    </citation>
    <scope>NUCLEOTIDE SEQUENCE [LARGE SCALE GENOMIC DNA]</scope>
    <source>
        <strain evidence="8 9">CBS 117610</strain>
    </source>
</reference>
<dbReference type="InterPro" id="IPR012337">
    <property type="entry name" value="RNaseH-like_sf"/>
</dbReference>
<dbReference type="InterPro" id="IPR002121">
    <property type="entry name" value="HRDC_dom"/>
</dbReference>
<dbReference type="AlphaFoldDB" id="A0A2G7G618"/>
<evidence type="ECO:0000259" key="7">
    <source>
        <dbReference type="PROSITE" id="PS50967"/>
    </source>
</evidence>